<evidence type="ECO:0000313" key="2">
    <source>
        <dbReference type="Proteomes" id="UP000199092"/>
    </source>
</evidence>
<dbReference type="EMBL" id="LT629749">
    <property type="protein sequence ID" value="SDT22339.1"/>
    <property type="molecule type" value="Genomic_DNA"/>
</dbReference>
<name>A0A1H1YM38_9ACTN</name>
<dbReference type="Proteomes" id="UP000199092">
    <property type="component" value="Chromosome I"/>
</dbReference>
<organism evidence="1 2">
    <name type="scientific">Friedmanniella luteola</name>
    <dbReference type="NCBI Taxonomy" id="546871"/>
    <lineage>
        <taxon>Bacteria</taxon>
        <taxon>Bacillati</taxon>
        <taxon>Actinomycetota</taxon>
        <taxon>Actinomycetes</taxon>
        <taxon>Propionibacteriales</taxon>
        <taxon>Nocardioidaceae</taxon>
        <taxon>Friedmanniella</taxon>
    </lineage>
</organism>
<protein>
    <submittedName>
        <fullName evidence="1">Uncharacterized protein</fullName>
    </submittedName>
</protein>
<accession>A0A1H1YM38</accession>
<gene>
    <name evidence="1" type="ORF">SAMN04488543_3349</name>
</gene>
<evidence type="ECO:0000313" key="1">
    <source>
        <dbReference type="EMBL" id="SDT22339.1"/>
    </source>
</evidence>
<proteinExistence type="predicted"/>
<dbReference type="AlphaFoldDB" id="A0A1H1YM38"/>
<dbReference type="OrthoDB" id="68692at2"/>
<keyword evidence="2" id="KW-1185">Reference proteome</keyword>
<dbReference type="RefSeq" id="WP_091414218.1">
    <property type="nucleotide sequence ID" value="NZ_LT629749.1"/>
</dbReference>
<reference evidence="1 2" key="1">
    <citation type="submission" date="2016-10" db="EMBL/GenBank/DDBJ databases">
        <authorList>
            <person name="de Groot N.N."/>
        </authorList>
    </citation>
    <scope>NUCLEOTIDE SEQUENCE [LARGE SCALE GENOMIC DNA]</scope>
    <source>
        <strain evidence="1 2">DSM 21741</strain>
    </source>
</reference>
<sequence>MIPQDWTPVHRPDDDELVGYLVPGREGCTPVTLFGHPLSGPTDGDEAEALLLRRGLPVLADPWWLDGGEGGDGEGYRVQIMSADPGSVVVARADFGFVAPDSERHRLPVPTDRLRPHR</sequence>